<reference evidence="2" key="1">
    <citation type="journal article" date="2023" name="Front. Plant Sci.">
        <title>Chromosomal-level genome assembly of Melastoma candidum provides insights into trichome evolution.</title>
        <authorList>
            <person name="Zhong Y."/>
            <person name="Wu W."/>
            <person name="Sun C."/>
            <person name="Zou P."/>
            <person name="Liu Y."/>
            <person name="Dai S."/>
            <person name="Zhou R."/>
        </authorList>
    </citation>
    <scope>NUCLEOTIDE SEQUENCE [LARGE SCALE GENOMIC DNA]</scope>
</reference>
<proteinExistence type="predicted"/>
<evidence type="ECO:0000313" key="2">
    <source>
        <dbReference type="Proteomes" id="UP001057402"/>
    </source>
</evidence>
<dbReference type="EMBL" id="CM042883">
    <property type="protein sequence ID" value="KAI4373147.1"/>
    <property type="molecule type" value="Genomic_DNA"/>
</dbReference>
<accession>A0ACB9RAY0</accession>
<sequence>MISGKWWYHDNAADIIAANLYSVTFIDEKEEVLCWKLRASFCSFLDRTPTLNISIPSSLEPRGWKAEE</sequence>
<dbReference type="Proteomes" id="UP001057402">
    <property type="component" value="Chromosome 4"/>
</dbReference>
<name>A0ACB9RAY0_9MYRT</name>
<organism evidence="1 2">
    <name type="scientific">Melastoma candidum</name>
    <dbReference type="NCBI Taxonomy" id="119954"/>
    <lineage>
        <taxon>Eukaryota</taxon>
        <taxon>Viridiplantae</taxon>
        <taxon>Streptophyta</taxon>
        <taxon>Embryophyta</taxon>
        <taxon>Tracheophyta</taxon>
        <taxon>Spermatophyta</taxon>
        <taxon>Magnoliopsida</taxon>
        <taxon>eudicotyledons</taxon>
        <taxon>Gunneridae</taxon>
        <taxon>Pentapetalae</taxon>
        <taxon>rosids</taxon>
        <taxon>malvids</taxon>
        <taxon>Myrtales</taxon>
        <taxon>Melastomataceae</taxon>
        <taxon>Melastomatoideae</taxon>
        <taxon>Melastomateae</taxon>
        <taxon>Melastoma</taxon>
    </lineage>
</organism>
<comment type="caution">
    <text evidence="1">The sequence shown here is derived from an EMBL/GenBank/DDBJ whole genome shotgun (WGS) entry which is preliminary data.</text>
</comment>
<keyword evidence="2" id="KW-1185">Reference proteome</keyword>
<protein>
    <submittedName>
        <fullName evidence="1">Uncharacterized protein</fullName>
    </submittedName>
</protein>
<gene>
    <name evidence="1" type="ORF">MLD38_011306</name>
</gene>
<evidence type="ECO:0000313" key="1">
    <source>
        <dbReference type="EMBL" id="KAI4373147.1"/>
    </source>
</evidence>